<comment type="caution">
    <text evidence="1">The sequence shown here is derived from an EMBL/GenBank/DDBJ whole genome shotgun (WGS) entry which is preliminary data.</text>
</comment>
<reference evidence="1 2" key="1">
    <citation type="submission" date="2021-06" db="EMBL/GenBank/DDBJ databases">
        <title>Caerostris extrusa draft genome.</title>
        <authorList>
            <person name="Kono N."/>
            <person name="Arakawa K."/>
        </authorList>
    </citation>
    <scope>NUCLEOTIDE SEQUENCE [LARGE SCALE GENOMIC DNA]</scope>
</reference>
<dbReference type="AlphaFoldDB" id="A0AAV4RRN0"/>
<sequence>MTTKTTRRHVEKRTARSCNKIDAQGAPARKWFTLNPIKLKFIRPGVQWKCVQEVLELSDDGDWVAIKKKKMLIVETYVKTCTTHNIGHRDTGYFKSLVLEAPSALKRFSKECALLPAFNPTPRRPDICFVPESFYSFKIMVISKPCPRRSFQCIKTLFKGMCPLASFQPNTLDALTSALYPKELL</sequence>
<accession>A0AAV4RRN0</accession>
<evidence type="ECO:0000313" key="2">
    <source>
        <dbReference type="Proteomes" id="UP001054945"/>
    </source>
</evidence>
<keyword evidence="2" id="KW-1185">Reference proteome</keyword>
<protein>
    <submittedName>
        <fullName evidence="1">Uncharacterized protein</fullName>
    </submittedName>
</protein>
<dbReference type="Proteomes" id="UP001054945">
    <property type="component" value="Unassembled WGS sequence"/>
</dbReference>
<dbReference type="EMBL" id="BPLR01008222">
    <property type="protein sequence ID" value="GIY22955.1"/>
    <property type="molecule type" value="Genomic_DNA"/>
</dbReference>
<gene>
    <name evidence="1" type="ORF">CEXT_16491</name>
</gene>
<proteinExistence type="predicted"/>
<evidence type="ECO:0000313" key="1">
    <source>
        <dbReference type="EMBL" id="GIY22955.1"/>
    </source>
</evidence>
<organism evidence="1 2">
    <name type="scientific">Caerostris extrusa</name>
    <name type="common">Bark spider</name>
    <name type="synonym">Caerostris bankana</name>
    <dbReference type="NCBI Taxonomy" id="172846"/>
    <lineage>
        <taxon>Eukaryota</taxon>
        <taxon>Metazoa</taxon>
        <taxon>Ecdysozoa</taxon>
        <taxon>Arthropoda</taxon>
        <taxon>Chelicerata</taxon>
        <taxon>Arachnida</taxon>
        <taxon>Araneae</taxon>
        <taxon>Araneomorphae</taxon>
        <taxon>Entelegynae</taxon>
        <taxon>Araneoidea</taxon>
        <taxon>Araneidae</taxon>
        <taxon>Caerostris</taxon>
    </lineage>
</organism>
<name>A0AAV4RRN0_CAEEX</name>